<keyword evidence="1" id="KW-0812">Transmembrane</keyword>
<keyword evidence="1" id="KW-0472">Membrane</keyword>
<feature type="transmembrane region" description="Helical" evidence="1">
    <location>
        <begin position="149"/>
        <end position="169"/>
    </location>
</feature>
<comment type="caution">
    <text evidence="2">The sequence shown here is derived from an EMBL/GenBank/DDBJ whole genome shotgun (WGS) entry which is preliminary data.</text>
</comment>
<dbReference type="AlphaFoldDB" id="A0A9P4GXJ6"/>
<proteinExistence type="predicted"/>
<name>A0A9P4GXJ6_9PLEO</name>
<feature type="transmembrane region" description="Helical" evidence="1">
    <location>
        <begin position="213"/>
        <end position="231"/>
    </location>
</feature>
<gene>
    <name evidence="2" type="ORF">EK21DRAFT_94597</name>
</gene>
<keyword evidence="1" id="KW-1133">Transmembrane helix</keyword>
<reference evidence="2" key="1">
    <citation type="journal article" date="2020" name="Stud. Mycol.">
        <title>101 Dothideomycetes genomes: a test case for predicting lifestyles and emergence of pathogens.</title>
        <authorList>
            <person name="Haridas S."/>
            <person name="Albert R."/>
            <person name="Binder M."/>
            <person name="Bloem J."/>
            <person name="Labutti K."/>
            <person name="Salamov A."/>
            <person name="Andreopoulos B."/>
            <person name="Baker S."/>
            <person name="Barry K."/>
            <person name="Bills G."/>
            <person name="Bluhm B."/>
            <person name="Cannon C."/>
            <person name="Castanera R."/>
            <person name="Culley D."/>
            <person name="Daum C."/>
            <person name="Ezra D."/>
            <person name="Gonzalez J."/>
            <person name="Henrissat B."/>
            <person name="Kuo A."/>
            <person name="Liang C."/>
            <person name="Lipzen A."/>
            <person name="Lutzoni F."/>
            <person name="Magnuson J."/>
            <person name="Mondo S."/>
            <person name="Nolan M."/>
            <person name="Ohm R."/>
            <person name="Pangilinan J."/>
            <person name="Park H.-J."/>
            <person name="Ramirez L."/>
            <person name="Alfaro M."/>
            <person name="Sun H."/>
            <person name="Tritt A."/>
            <person name="Yoshinaga Y."/>
            <person name="Zwiers L.-H."/>
            <person name="Turgeon B."/>
            <person name="Goodwin S."/>
            <person name="Spatafora J."/>
            <person name="Crous P."/>
            <person name="Grigoriev I."/>
        </authorList>
    </citation>
    <scope>NUCLEOTIDE SEQUENCE</scope>
    <source>
        <strain evidence="2">CBS 110217</strain>
    </source>
</reference>
<sequence length="380" mass="42096">MLSFQQAVLLCITILALLILIITYIRHFKTIRTARHSGEHVRGLLDWSQAGATTCAGLSATCLMTFTASCLSISPRQQAWTELLTHSARVLLLVTETAYTTLITIPTRSSWSLTGAVCLFGMDLVLSIINHGRNESDGALDLASKNLNLGVSSTICALNVYMLYTPVFGKCGRASGCNRKTITLYVLFVVPLVELFGFLVVLILTRIGRVQEHHVLIIFLITSVLTLRFIVRIDLFYRDKKVQLLRQMPSAEHSYISTLETVYSSPTKSVLDDDPSWQVLETWRLNYSTYGTAKSEGGGYCVEIDSVQVHEQHTINIDMAALDFPVPTLNMPPGQPYGYSSIEMPVAMQKQSISATPRPDQSSLTDKIRSRTTTLASYCG</sequence>
<feature type="transmembrane region" description="Helical" evidence="1">
    <location>
        <begin position="111"/>
        <end position="129"/>
    </location>
</feature>
<organism evidence="2 3">
    <name type="scientific">Setomelanomma holmii</name>
    <dbReference type="NCBI Taxonomy" id="210430"/>
    <lineage>
        <taxon>Eukaryota</taxon>
        <taxon>Fungi</taxon>
        <taxon>Dikarya</taxon>
        <taxon>Ascomycota</taxon>
        <taxon>Pezizomycotina</taxon>
        <taxon>Dothideomycetes</taxon>
        <taxon>Pleosporomycetidae</taxon>
        <taxon>Pleosporales</taxon>
        <taxon>Pleosporineae</taxon>
        <taxon>Phaeosphaeriaceae</taxon>
        <taxon>Setomelanomma</taxon>
    </lineage>
</organism>
<keyword evidence="3" id="KW-1185">Reference proteome</keyword>
<evidence type="ECO:0000313" key="3">
    <source>
        <dbReference type="Proteomes" id="UP000799777"/>
    </source>
</evidence>
<evidence type="ECO:0000256" key="1">
    <source>
        <dbReference type="SAM" id="Phobius"/>
    </source>
</evidence>
<feature type="transmembrane region" description="Helical" evidence="1">
    <location>
        <begin position="6"/>
        <end position="25"/>
    </location>
</feature>
<feature type="transmembrane region" description="Helical" evidence="1">
    <location>
        <begin position="181"/>
        <end position="207"/>
    </location>
</feature>
<evidence type="ECO:0000313" key="2">
    <source>
        <dbReference type="EMBL" id="KAF2023831.1"/>
    </source>
</evidence>
<dbReference type="Proteomes" id="UP000799777">
    <property type="component" value="Unassembled WGS sequence"/>
</dbReference>
<dbReference type="EMBL" id="ML978322">
    <property type="protein sequence ID" value="KAF2023831.1"/>
    <property type="molecule type" value="Genomic_DNA"/>
</dbReference>
<protein>
    <submittedName>
        <fullName evidence="2">Uncharacterized protein</fullName>
    </submittedName>
</protein>
<accession>A0A9P4GXJ6</accession>